<dbReference type="AlphaFoldDB" id="A0A495KAG6"/>
<dbReference type="OrthoDB" id="4378005at2"/>
<evidence type="ECO:0000313" key="2">
    <source>
        <dbReference type="EMBL" id="RKR97815.1"/>
    </source>
</evidence>
<keyword evidence="1" id="KW-0812">Transmembrane</keyword>
<feature type="transmembrane region" description="Helical" evidence="1">
    <location>
        <begin position="78"/>
        <end position="97"/>
    </location>
</feature>
<proteinExistence type="predicted"/>
<feature type="transmembrane region" description="Helical" evidence="1">
    <location>
        <begin position="15"/>
        <end position="37"/>
    </location>
</feature>
<reference evidence="2 3" key="1">
    <citation type="submission" date="2018-10" db="EMBL/GenBank/DDBJ databases">
        <title>Sequencing the genomes of 1000 actinobacteria strains.</title>
        <authorList>
            <person name="Klenk H.-P."/>
        </authorList>
    </citation>
    <scope>NUCLEOTIDE SEQUENCE [LARGE SCALE GENOMIC DNA]</scope>
    <source>
        <strain evidence="2 3">DSM 44343</strain>
    </source>
</reference>
<evidence type="ECO:0000313" key="3">
    <source>
        <dbReference type="Proteomes" id="UP000274762"/>
    </source>
</evidence>
<feature type="transmembrane region" description="Helical" evidence="1">
    <location>
        <begin position="49"/>
        <end position="66"/>
    </location>
</feature>
<name>A0A495KAG6_WILMA</name>
<keyword evidence="1" id="KW-0472">Membrane</keyword>
<accession>A0A495KAG6</accession>
<dbReference type="EMBL" id="RBKV01000001">
    <property type="protein sequence ID" value="RKR97815.1"/>
    <property type="molecule type" value="Genomic_DNA"/>
</dbReference>
<comment type="caution">
    <text evidence="2">The sequence shown here is derived from an EMBL/GenBank/DDBJ whole genome shotgun (WGS) entry which is preliminary data.</text>
</comment>
<evidence type="ECO:0000256" key="1">
    <source>
        <dbReference type="SAM" id="Phobius"/>
    </source>
</evidence>
<gene>
    <name evidence="2" type="ORF">DFJ75_4706</name>
</gene>
<organism evidence="2 3">
    <name type="scientific">Williamsia marianensis</name>
    <dbReference type="NCBI Taxonomy" id="85044"/>
    <lineage>
        <taxon>Bacteria</taxon>
        <taxon>Bacillati</taxon>
        <taxon>Actinomycetota</taxon>
        <taxon>Actinomycetes</taxon>
        <taxon>Mycobacteriales</taxon>
        <taxon>Nocardiaceae</taxon>
        <taxon>Williamsia</taxon>
    </lineage>
</organism>
<protein>
    <submittedName>
        <fullName evidence="2">Uncharacterized protein</fullName>
    </submittedName>
</protein>
<sequence>MEHHHRERPGTLRRVWQVLHVIATIMIPWVLVAYYFGSHTQTITEEARLVADFHMIAAIAASALLLSTTGLRLSGRSVAATVPFAIIWAITLAFSVTQIREYGDQFRCDAELCMPGFGLFLTVVPFAIVVTFAVLGSAAFSVATRRADDWSFQASSRAT</sequence>
<keyword evidence="1" id="KW-1133">Transmembrane helix</keyword>
<feature type="transmembrane region" description="Helical" evidence="1">
    <location>
        <begin position="117"/>
        <end position="143"/>
    </location>
</feature>
<dbReference type="Proteomes" id="UP000274762">
    <property type="component" value="Unassembled WGS sequence"/>
</dbReference>